<dbReference type="Pfam" id="PF13439">
    <property type="entry name" value="Glyco_transf_4"/>
    <property type="match status" value="1"/>
</dbReference>
<evidence type="ECO:0000259" key="3">
    <source>
        <dbReference type="Pfam" id="PF13439"/>
    </source>
</evidence>
<dbReference type="PANTHER" id="PTHR46401">
    <property type="entry name" value="GLYCOSYLTRANSFERASE WBBK-RELATED"/>
    <property type="match status" value="1"/>
</dbReference>
<reference evidence="4 5" key="1">
    <citation type="journal article" date="2021" name="Sci. Rep.">
        <title>The distribution of antibiotic resistance genes in chicken gut microbiota commensals.</title>
        <authorList>
            <person name="Juricova H."/>
            <person name="Matiasovicova J."/>
            <person name="Kubasova T."/>
            <person name="Cejkova D."/>
            <person name="Rychlik I."/>
        </authorList>
    </citation>
    <scope>NUCLEOTIDE SEQUENCE [LARGE SCALE GENOMIC DNA]</scope>
    <source>
        <strain evidence="4 5">An819</strain>
    </source>
</reference>
<feature type="domain" description="Glycosyl transferase family 1" evidence="2">
    <location>
        <begin position="197"/>
        <end position="340"/>
    </location>
</feature>
<organism evidence="4 5">
    <name type="scientific">Marseilla massiliensis</name>
    <dbReference type="NCBI Taxonomy" id="1841864"/>
    <lineage>
        <taxon>Bacteria</taxon>
        <taxon>Pseudomonadati</taxon>
        <taxon>Bacteroidota</taxon>
        <taxon>Bacteroidia</taxon>
        <taxon>Bacteroidales</taxon>
        <taxon>Prevotellaceae</taxon>
        <taxon>Marseilla</taxon>
    </lineage>
</organism>
<dbReference type="EMBL" id="JACJJL010000015">
    <property type="protein sequence ID" value="MBM6662074.1"/>
    <property type="molecule type" value="Genomic_DNA"/>
</dbReference>
<dbReference type="GO" id="GO:0016757">
    <property type="term" value="F:glycosyltransferase activity"/>
    <property type="evidence" value="ECO:0007669"/>
    <property type="project" value="InterPro"/>
</dbReference>
<dbReference type="AlphaFoldDB" id="A0A938WMP9"/>
<comment type="caution">
    <text evidence="4">The sequence shown here is derived from an EMBL/GenBank/DDBJ whole genome shotgun (WGS) entry which is preliminary data.</text>
</comment>
<protein>
    <submittedName>
        <fullName evidence="4">Glycosyltransferase family 4 protein</fullName>
    </submittedName>
</protein>
<proteinExistence type="predicted"/>
<dbReference type="CDD" id="cd03809">
    <property type="entry name" value="GT4_MtfB-like"/>
    <property type="match status" value="1"/>
</dbReference>
<name>A0A938WMP9_9BACT</name>
<dbReference type="Gene3D" id="3.40.50.2000">
    <property type="entry name" value="Glycogen Phosphorylase B"/>
    <property type="match status" value="2"/>
</dbReference>
<sequence length="371" mass="42402">MKTLLIKAAGITNPNWRGYNSGVGRSTQLLLEALSKEVPLPFELHYYTNGMSSLNHKNAFPFKYHRFLLPEEWGCHKTKIEPFYRAHCLKYDLLHIPHNLDAIFSGEKYVVTLHDVIGYDNAKKDGNQVAAQKWIDMARNSVGIITCSNFSKGEIVDKLGVCADKVDVAYWGINYDKFHIENETMVKNRLNKLGIDFPFFVAISCAHPRKNIRTLLKAYQLFSKQKPQHRLVLVWGNPPSDLLETYAKEIREKNIIFLDYVSDEDLTALYNGASCTMFPTRSEGFGFPVLESFACGTPVMTCKNTSLPEVGRDVALFVGEDDIDGMVDIMKLFESNSYDTNRFLIKSKNLLQNFSWSKTAKSYIDFYQKHL</sequence>
<gene>
    <name evidence="4" type="ORF">H6B30_09995</name>
</gene>
<evidence type="ECO:0000313" key="5">
    <source>
        <dbReference type="Proteomes" id="UP000764045"/>
    </source>
</evidence>
<evidence type="ECO:0000256" key="1">
    <source>
        <dbReference type="ARBA" id="ARBA00022679"/>
    </source>
</evidence>
<evidence type="ECO:0000313" key="4">
    <source>
        <dbReference type="EMBL" id="MBM6662074.1"/>
    </source>
</evidence>
<keyword evidence="5" id="KW-1185">Reference proteome</keyword>
<evidence type="ECO:0000259" key="2">
    <source>
        <dbReference type="Pfam" id="PF00534"/>
    </source>
</evidence>
<dbReference type="SUPFAM" id="SSF53756">
    <property type="entry name" value="UDP-Glycosyltransferase/glycogen phosphorylase"/>
    <property type="match status" value="1"/>
</dbReference>
<dbReference type="InterPro" id="IPR001296">
    <property type="entry name" value="Glyco_trans_1"/>
</dbReference>
<dbReference type="PANTHER" id="PTHR46401:SF2">
    <property type="entry name" value="GLYCOSYLTRANSFERASE WBBK-RELATED"/>
    <property type="match status" value="1"/>
</dbReference>
<dbReference type="Pfam" id="PF00534">
    <property type="entry name" value="Glycos_transf_1"/>
    <property type="match status" value="1"/>
</dbReference>
<feature type="domain" description="Glycosyltransferase subfamily 4-like N-terminal" evidence="3">
    <location>
        <begin position="22"/>
        <end position="176"/>
    </location>
</feature>
<keyword evidence="1" id="KW-0808">Transferase</keyword>
<dbReference type="RefSeq" id="WP_205110161.1">
    <property type="nucleotide sequence ID" value="NZ_JACJJL010000015.1"/>
</dbReference>
<dbReference type="InterPro" id="IPR028098">
    <property type="entry name" value="Glyco_trans_4-like_N"/>
</dbReference>
<dbReference type="Proteomes" id="UP000764045">
    <property type="component" value="Unassembled WGS sequence"/>
</dbReference>
<accession>A0A938WMP9</accession>
<dbReference type="GO" id="GO:0009103">
    <property type="term" value="P:lipopolysaccharide biosynthetic process"/>
    <property type="evidence" value="ECO:0007669"/>
    <property type="project" value="TreeGrafter"/>
</dbReference>